<organism evidence="2 3">
    <name type="scientific">Youngiibacter fragilis 232.1</name>
    <dbReference type="NCBI Taxonomy" id="994573"/>
    <lineage>
        <taxon>Bacteria</taxon>
        <taxon>Bacillati</taxon>
        <taxon>Bacillota</taxon>
        <taxon>Clostridia</taxon>
        <taxon>Eubacteriales</taxon>
        <taxon>Clostridiaceae</taxon>
        <taxon>Youngiibacter</taxon>
    </lineage>
</organism>
<evidence type="ECO:0000313" key="3">
    <source>
        <dbReference type="Proteomes" id="UP000017747"/>
    </source>
</evidence>
<dbReference type="Proteomes" id="UP000017747">
    <property type="component" value="Unassembled WGS sequence"/>
</dbReference>
<name>V7I630_9CLOT</name>
<comment type="caution">
    <text evidence="2">The sequence shown here is derived from an EMBL/GenBank/DDBJ whole genome shotgun (WGS) entry which is preliminary data.</text>
</comment>
<dbReference type="InterPro" id="IPR043502">
    <property type="entry name" value="DNA/RNA_pol_sf"/>
</dbReference>
<dbReference type="InterPro" id="IPR049030">
    <property type="entry name" value="AI2M-like_HNH"/>
</dbReference>
<dbReference type="GO" id="GO:0006397">
    <property type="term" value="P:mRNA processing"/>
    <property type="evidence" value="ECO:0007669"/>
    <property type="project" value="InterPro"/>
</dbReference>
<evidence type="ECO:0000313" key="2">
    <source>
        <dbReference type="EMBL" id="ETA80462.1"/>
    </source>
</evidence>
<dbReference type="InterPro" id="IPR003615">
    <property type="entry name" value="HNH_nuc"/>
</dbReference>
<dbReference type="PANTHER" id="PTHR34047:SF8">
    <property type="entry name" value="PROTEIN YKFC"/>
    <property type="match status" value="1"/>
</dbReference>
<dbReference type="Pfam" id="PF01348">
    <property type="entry name" value="Intron_maturas2"/>
    <property type="match status" value="1"/>
</dbReference>
<dbReference type="PANTHER" id="PTHR34047">
    <property type="entry name" value="NUCLEAR INTRON MATURASE 1, MITOCHONDRIAL-RELATED"/>
    <property type="match status" value="1"/>
</dbReference>
<dbReference type="Pfam" id="PF00078">
    <property type="entry name" value="RVT_1"/>
    <property type="match status" value="1"/>
</dbReference>
<feature type="domain" description="Reverse transcriptase" evidence="1">
    <location>
        <begin position="73"/>
        <end position="367"/>
    </location>
</feature>
<protein>
    <submittedName>
        <fullName evidence="2">Excisionase</fullName>
    </submittedName>
</protein>
<dbReference type="InterPro" id="IPR024937">
    <property type="entry name" value="Domain_X"/>
</dbReference>
<gene>
    <name evidence="2" type="ORF">T472_0211910</name>
</gene>
<keyword evidence="3" id="KW-1185">Reference proteome</keyword>
<dbReference type="PROSITE" id="PS50878">
    <property type="entry name" value="RT_POL"/>
    <property type="match status" value="1"/>
</dbReference>
<sequence length="603" mass="69951">MAEMLPTTEILTRISKNSLKNPNETFTRVFRYMLRPDIWFLAYKNLYANNGASTKGINNDTADGFSEKTISNIIKSLENGEFCPTPVRRTYIAKKSSDKKRPLGIPTFTDKLVQEVLRMVLEAIYEPVFMDCSHGFRPNRSCNTALKSLRLKFTGAKWFVEGDIRGCFDNIDHSVLIRLLNQKIKDERLIQLIYKFLKAGYMEDWTYHRTYSGTPQGGIFSPVLANIYLHELDKFIVNLKNEFDKPSAELYTVEYRKAQWQTVKARKAIKNCDPNNKIQKKQFIKEMKSVRSVQLKTPCKSQTDKKIQYIRYADDFIIAVNGSREDCVEIKNKLSLFISSALKMQLSEEKTLITHSSNYARFLGYDVCIRRNAKVKPKKGGITVRTLNNKVELLIPIKDKLNKFLFNKGIVYQKKDGTLFSTHRTSLIRLSDLEIVSTYNSELRGICNYYSLASNYCQLRYFAYLMEYSCLKTLAAKHNSYISKIINKFQNGKGEWGIPYETKQGPKRCYFAKYSDCKSGKDYTDKITKAAIIYGFSRNTLEERIKAKVCELCGKTNADHYEIHHIHKVKDLKGKADWERAMISKRRKTMVLCRNCHHKIHNQ</sequence>
<reference evidence="2 3" key="1">
    <citation type="journal article" date="2014" name="Genome Announc.">
        <title>Genome Sequence of Youngiibacter fragilis, the Type Strain of the Genus Youngiibacter.</title>
        <authorList>
            <person name="Wawrik C.B."/>
            <person name="Callaghan A.V."/>
            <person name="Stamps B.W."/>
            <person name="Wawrik B."/>
        </authorList>
    </citation>
    <scope>NUCLEOTIDE SEQUENCE [LARGE SCALE GENOMIC DNA]</scope>
    <source>
        <strain evidence="2 3">232.1</strain>
    </source>
</reference>
<dbReference type="InterPro" id="IPR000477">
    <property type="entry name" value="RT_dom"/>
</dbReference>
<dbReference type="Pfam" id="PF21368">
    <property type="entry name" value="AI2M-like_HNH"/>
    <property type="match status" value="1"/>
</dbReference>
<dbReference type="CDD" id="cd00085">
    <property type="entry name" value="HNHc"/>
    <property type="match status" value="1"/>
</dbReference>
<proteinExistence type="predicted"/>
<dbReference type="CDD" id="cd01651">
    <property type="entry name" value="RT_G2_intron"/>
    <property type="match status" value="1"/>
</dbReference>
<dbReference type="STRING" id="994573.T472_0211910"/>
<dbReference type="eggNOG" id="COG3344">
    <property type="taxonomic scope" value="Bacteria"/>
</dbReference>
<evidence type="ECO:0000259" key="1">
    <source>
        <dbReference type="PROSITE" id="PS50878"/>
    </source>
</evidence>
<dbReference type="AlphaFoldDB" id="V7I630"/>
<accession>V7I630</accession>
<dbReference type="EMBL" id="AXUN02000181">
    <property type="protein sequence ID" value="ETA80462.1"/>
    <property type="molecule type" value="Genomic_DNA"/>
</dbReference>
<dbReference type="InterPro" id="IPR051083">
    <property type="entry name" value="GrpII_Intron_Splice-Mob/Def"/>
</dbReference>
<dbReference type="PATRIC" id="fig|994573.3.peg.2213"/>
<dbReference type="SUPFAM" id="SSF56672">
    <property type="entry name" value="DNA/RNA polymerases"/>
    <property type="match status" value="1"/>
</dbReference>